<feature type="non-terminal residue" evidence="2">
    <location>
        <position position="1"/>
    </location>
</feature>
<accession>E3RNY0</accession>
<proteinExistence type="predicted"/>
<evidence type="ECO:0000313" key="3">
    <source>
        <dbReference type="Proteomes" id="UP000001067"/>
    </source>
</evidence>
<sequence length="73" mass="8578">GRQPRSRLKPTHQLRPLNNHPTIAQQQRNADALAQRIDTTRTFLRQQILWTQDKIKEFADANRYPAPRFDVGD</sequence>
<reference evidence="2 3" key="1">
    <citation type="journal article" date="2010" name="Genome Biol.">
        <title>A first genome assembly of the barley fungal pathogen Pyrenophora teres f. teres.</title>
        <authorList>
            <person name="Ellwood S.R."/>
            <person name="Liu Z."/>
            <person name="Syme R.A."/>
            <person name="Lai Z."/>
            <person name="Hane J.K."/>
            <person name="Keiper F."/>
            <person name="Moffat C.S."/>
            <person name="Oliver R.P."/>
            <person name="Friesen T.L."/>
        </authorList>
    </citation>
    <scope>NUCLEOTIDE SEQUENCE [LARGE SCALE GENOMIC DNA]</scope>
    <source>
        <strain evidence="2 3">0-1</strain>
    </source>
</reference>
<protein>
    <submittedName>
        <fullName evidence="2">Uncharacterized protein</fullName>
    </submittedName>
</protein>
<keyword evidence="3" id="KW-1185">Reference proteome</keyword>
<evidence type="ECO:0000313" key="2">
    <source>
        <dbReference type="EMBL" id="EFQ92569.1"/>
    </source>
</evidence>
<dbReference type="KEGG" id="pte:PTT_10308"/>
<dbReference type="Proteomes" id="UP000001067">
    <property type="component" value="Unassembled WGS sequence"/>
</dbReference>
<dbReference type="AlphaFoldDB" id="E3RNY0"/>
<evidence type="ECO:0000256" key="1">
    <source>
        <dbReference type="SAM" id="MobiDB-lite"/>
    </source>
</evidence>
<organism evidence="3">
    <name type="scientific">Pyrenophora teres f. teres (strain 0-1)</name>
    <name type="common">Barley net blotch fungus</name>
    <name type="synonym">Drechslera teres f. teres</name>
    <dbReference type="NCBI Taxonomy" id="861557"/>
    <lineage>
        <taxon>Eukaryota</taxon>
        <taxon>Fungi</taxon>
        <taxon>Dikarya</taxon>
        <taxon>Ascomycota</taxon>
        <taxon>Pezizomycotina</taxon>
        <taxon>Dothideomycetes</taxon>
        <taxon>Pleosporomycetidae</taxon>
        <taxon>Pleosporales</taxon>
        <taxon>Pleosporineae</taxon>
        <taxon>Pleosporaceae</taxon>
        <taxon>Pyrenophora</taxon>
    </lineage>
</organism>
<name>E3RNY0_PYRTT</name>
<dbReference type="OrthoDB" id="3698027at2759"/>
<dbReference type="HOGENOM" id="CLU_2711737_0_0_1"/>
<feature type="compositionally biased region" description="Polar residues" evidence="1">
    <location>
        <begin position="19"/>
        <end position="29"/>
    </location>
</feature>
<feature type="region of interest" description="Disordered" evidence="1">
    <location>
        <begin position="1"/>
        <end position="30"/>
    </location>
</feature>
<feature type="compositionally biased region" description="Basic residues" evidence="1">
    <location>
        <begin position="1"/>
        <end position="12"/>
    </location>
</feature>
<dbReference type="EMBL" id="GL534265">
    <property type="protein sequence ID" value="EFQ92569.1"/>
    <property type="molecule type" value="Genomic_DNA"/>
</dbReference>
<gene>
    <name evidence="2" type="ORF">PTT_10308</name>
</gene>